<gene>
    <name evidence="2" type="primary">UBXN7_0</name>
    <name evidence="2" type="ORF">E2C01_046105</name>
</gene>
<proteinExistence type="predicted"/>
<dbReference type="EMBL" id="VSRR010010723">
    <property type="protein sequence ID" value="MPC52241.1"/>
    <property type="molecule type" value="Genomic_DNA"/>
</dbReference>
<organism evidence="2 3">
    <name type="scientific">Portunus trituberculatus</name>
    <name type="common">Swimming crab</name>
    <name type="synonym">Neptunus trituberculatus</name>
    <dbReference type="NCBI Taxonomy" id="210409"/>
    <lineage>
        <taxon>Eukaryota</taxon>
        <taxon>Metazoa</taxon>
        <taxon>Ecdysozoa</taxon>
        <taxon>Arthropoda</taxon>
        <taxon>Crustacea</taxon>
        <taxon>Multicrustacea</taxon>
        <taxon>Malacostraca</taxon>
        <taxon>Eumalacostraca</taxon>
        <taxon>Eucarida</taxon>
        <taxon>Decapoda</taxon>
        <taxon>Pleocyemata</taxon>
        <taxon>Brachyura</taxon>
        <taxon>Eubrachyura</taxon>
        <taxon>Portunoidea</taxon>
        <taxon>Portunidae</taxon>
        <taxon>Portuninae</taxon>
        <taxon>Portunus</taxon>
    </lineage>
</organism>
<reference evidence="2 3" key="1">
    <citation type="submission" date="2019-05" db="EMBL/GenBank/DDBJ databases">
        <title>Another draft genome of Portunus trituberculatus and its Hox gene families provides insights of decapod evolution.</title>
        <authorList>
            <person name="Jeong J.-H."/>
            <person name="Song I."/>
            <person name="Kim S."/>
            <person name="Choi T."/>
            <person name="Kim D."/>
            <person name="Ryu S."/>
            <person name="Kim W."/>
        </authorList>
    </citation>
    <scope>NUCLEOTIDE SEQUENCE [LARGE SCALE GENOMIC DNA]</scope>
    <source>
        <tissue evidence="2">Muscle</tissue>
    </source>
</reference>
<sequence length="120" mass="13418">MAINMHMEGAVDSGSTQVAGPASMATEEVAVRAPIPQKQEVLVEGPDEIAFSFRGRRRTVRSVFDKFRDFEAETIYSKHQTWNITRLTGNSLVKPVITTPQPRTVKYKSSKCSQTCLSRE</sequence>
<evidence type="ECO:0000256" key="1">
    <source>
        <dbReference type="SAM" id="MobiDB-lite"/>
    </source>
</evidence>
<feature type="region of interest" description="Disordered" evidence="1">
    <location>
        <begin position="1"/>
        <end position="25"/>
    </location>
</feature>
<dbReference type="AlphaFoldDB" id="A0A5B7FXJ3"/>
<evidence type="ECO:0000313" key="3">
    <source>
        <dbReference type="Proteomes" id="UP000324222"/>
    </source>
</evidence>
<dbReference type="OrthoDB" id="270602at2759"/>
<evidence type="ECO:0000313" key="2">
    <source>
        <dbReference type="EMBL" id="MPC52241.1"/>
    </source>
</evidence>
<comment type="caution">
    <text evidence="2">The sequence shown here is derived from an EMBL/GenBank/DDBJ whole genome shotgun (WGS) entry which is preliminary data.</text>
</comment>
<dbReference type="Proteomes" id="UP000324222">
    <property type="component" value="Unassembled WGS sequence"/>
</dbReference>
<name>A0A5B7FXJ3_PORTR</name>
<accession>A0A5B7FXJ3</accession>
<protein>
    <submittedName>
        <fullName evidence="2">UBX domain-containing protein 7</fullName>
    </submittedName>
</protein>
<keyword evidence="3" id="KW-1185">Reference proteome</keyword>